<dbReference type="InterPro" id="IPR004358">
    <property type="entry name" value="Sig_transdc_His_kin-like_C"/>
</dbReference>
<feature type="domain" description="HAMP" evidence="14">
    <location>
        <begin position="494"/>
        <end position="549"/>
    </location>
</feature>
<dbReference type="EC" id="2.7.13.3" evidence="3"/>
<dbReference type="Gene3D" id="3.30.565.10">
    <property type="entry name" value="Histidine kinase-like ATPase, C-terminal domain"/>
    <property type="match status" value="1"/>
</dbReference>
<protein>
    <recommendedName>
        <fullName evidence="3">histidine kinase</fullName>
        <ecNumber evidence="3">2.7.13.3</ecNumber>
    </recommendedName>
</protein>
<evidence type="ECO:0000256" key="4">
    <source>
        <dbReference type="ARBA" id="ARBA00022553"/>
    </source>
</evidence>
<dbReference type="PROSITE" id="PS50109">
    <property type="entry name" value="HIS_KIN"/>
    <property type="match status" value="1"/>
</dbReference>
<feature type="region of interest" description="Disordered" evidence="11">
    <location>
        <begin position="773"/>
        <end position="794"/>
    </location>
</feature>
<keyword evidence="15" id="KW-0067">ATP-binding</keyword>
<evidence type="ECO:0000256" key="8">
    <source>
        <dbReference type="ARBA" id="ARBA00022989"/>
    </source>
</evidence>
<feature type="transmembrane region" description="Helical" evidence="12">
    <location>
        <begin position="44"/>
        <end position="70"/>
    </location>
</feature>
<keyword evidence="10 12" id="KW-0472">Membrane</keyword>
<dbReference type="InterPro" id="IPR036890">
    <property type="entry name" value="HATPase_C_sf"/>
</dbReference>
<feature type="transmembrane region" description="Helical" evidence="12">
    <location>
        <begin position="182"/>
        <end position="201"/>
    </location>
</feature>
<evidence type="ECO:0000256" key="3">
    <source>
        <dbReference type="ARBA" id="ARBA00012438"/>
    </source>
</evidence>
<comment type="caution">
    <text evidence="15">The sequence shown here is derived from an EMBL/GenBank/DDBJ whole genome shotgun (WGS) entry which is preliminary data.</text>
</comment>
<dbReference type="InterPro" id="IPR036097">
    <property type="entry name" value="HisK_dim/P_sf"/>
</dbReference>
<evidence type="ECO:0000256" key="5">
    <source>
        <dbReference type="ARBA" id="ARBA00022679"/>
    </source>
</evidence>
<keyword evidence="6 12" id="KW-0812">Transmembrane</keyword>
<dbReference type="InterPro" id="IPR003661">
    <property type="entry name" value="HisK_dim/P_dom"/>
</dbReference>
<reference evidence="15 16" key="1">
    <citation type="submission" date="2022-11" db="EMBL/GenBank/DDBJ databases">
        <title>Minimal conservation of predation-associated metabolite biosynthetic gene clusters underscores biosynthetic potential of Myxococcota including descriptions for ten novel species: Archangium lansinium sp. nov., Myxococcus landrumus sp. nov., Nannocystis bai.</title>
        <authorList>
            <person name="Ahearne A."/>
            <person name="Stevens C."/>
            <person name="Phillips K."/>
        </authorList>
    </citation>
    <scope>NUCLEOTIDE SEQUENCE [LARGE SCALE GENOMIC DNA]</scope>
    <source>
        <strain evidence="15 16">MIWBW</strain>
    </source>
</reference>
<keyword evidence="7" id="KW-0418">Kinase</keyword>
<dbReference type="SMART" id="SM00387">
    <property type="entry name" value="HATPase_c"/>
    <property type="match status" value="1"/>
</dbReference>
<dbReference type="Proteomes" id="UP001207654">
    <property type="component" value="Unassembled WGS sequence"/>
</dbReference>
<keyword evidence="5" id="KW-0808">Transferase</keyword>
<proteinExistence type="predicted"/>
<dbReference type="PANTHER" id="PTHR45436:SF5">
    <property type="entry name" value="SENSOR HISTIDINE KINASE TRCS"/>
    <property type="match status" value="1"/>
</dbReference>
<gene>
    <name evidence="15" type="ORF">OV287_05055</name>
</gene>
<feature type="domain" description="Histidine kinase" evidence="13">
    <location>
        <begin position="564"/>
        <end position="776"/>
    </location>
</feature>
<dbReference type="SMART" id="SM00388">
    <property type="entry name" value="HisKA"/>
    <property type="match status" value="1"/>
</dbReference>
<keyword evidence="9" id="KW-0902">Two-component regulatory system</keyword>
<evidence type="ECO:0000256" key="10">
    <source>
        <dbReference type="ARBA" id="ARBA00023136"/>
    </source>
</evidence>
<evidence type="ECO:0000313" key="16">
    <source>
        <dbReference type="Proteomes" id="UP001207654"/>
    </source>
</evidence>
<feature type="transmembrane region" description="Helical" evidence="12">
    <location>
        <begin position="77"/>
        <end position="98"/>
    </location>
</feature>
<dbReference type="EMBL" id="JAPNKA010000001">
    <property type="protein sequence ID" value="MCY1073845.1"/>
    <property type="molecule type" value="Genomic_DNA"/>
</dbReference>
<dbReference type="InterPro" id="IPR005467">
    <property type="entry name" value="His_kinase_dom"/>
</dbReference>
<dbReference type="Pfam" id="PF00512">
    <property type="entry name" value="HisKA"/>
    <property type="match status" value="1"/>
</dbReference>
<feature type="transmembrane region" description="Helical" evidence="12">
    <location>
        <begin position="143"/>
        <end position="162"/>
    </location>
</feature>
<name>A0ABT3ZWU5_9BACT</name>
<feature type="transmembrane region" description="Helical" evidence="12">
    <location>
        <begin position="16"/>
        <end position="38"/>
    </location>
</feature>
<dbReference type="InterPro" id="IPR003660">
    <property type="entry name" value="HAMP_dom"/>
</dbReference>
<evidence type="ECO:0000259" key="13">
    <source>
        <dbReference type="PROSITE" id="PS50109"/>
    </source>
</evidence>
<dbReference type="SMART" id="SM00304">
    <property type="entry name" value="HAMP"/>
    <property type="match status" value="1"/>
</dbReference>
<dbReference type="InterPro" id="IPR003594">
    <property type="entry name" value="HATPase_dom"/>
</dbReference>
<dbReference type="Gene3D" id="1.10.287.130">
    <property type="match status" value="1"/>
</dbReference>
<keyword evidence="8 12" id="KW-1133">Transmembrane helix</keyword>
<dbReference type="Pfam" id="PF00672">
    <property type="entry name" value="HAMP"/>
    <property type="match status" value="1"/>
</dbReference>
<keyword evidence="15" id="KW-0547">Nucleotide-binding</keyword>
<dbReference type="Pfam" id="PF02518">
    <property type="entry name" value="HATPase_c"/>
    <property type="match status" value="1"/>
</dbReference>
<feature type="transmembrane region" description="Helical" evidence="12">
    <location>
        <begin position="471"/>
        <end position="492"/>
    </location>
</feature>
<dbReference type="PRINTS" id="PR00344">
    <property type="entry name" value="BCTRLSENSOR"/>
</dbReference>
<keyword evidence="4" id="KW-0597">Phosphoprotein</keyword>
<dbReference type="InterPro" id="IPR050428">
    <property type="entry name" value="TCS_sensor_his_kinase"/>
</dbReference>
<evidence type="ECO:0000256" key="9">
    <source>
        <dbReference type="ARBA" id="ARBA00023012"/>
    </source>
</evidence>
<evidence type="ECO:0000256" key="7">
    <source>
        <dbReference type="ARBA" id="ARBA00022777"/>
    </source>
</evidence>
<dbReference type="CDD" id="cd00082">
    <property type="entry name" value="HisKA"/>
    <property type="match status" value="1"/>
</dbReference>
<dbReference type="SUPFAM" id="SSF55874">
    <property type="entry name" value="ATPase domain of HSP90 chaperone/DNA topoisomerase II/histidine kinase"/>
    <property type="match status" value="1"/>
</dbReference>
<dbReference type="GO" id="GO:0005524">
    <property type="term" value="F:ATP binding"/>
    <property type="evidence" value="ECO:0007669"/>
    <property type="project" value="UniProtKB-KW"/>
</dbReference>
<sequence length="794" mass="86112">MPCPQQVRTLGTRMSVLGRIGCGLGLGLLGWLLNLAALEVLPGVHLLLGPLLVLIAAVLFGPMAGALAGAVSGVRTLWLWGHPWGWLNIILEGFFVGALRRRLTPLVSDALYWALSPLYFLATYVLVAGIPTSATLVAGVKQAMNGLLAALLLQVVLLIPWVRRRLRPLIPLPLTDMSLGRAIGTALTLGAIIPLLVVGGAEGRARYISEVRQVDEANLHAARVVANEIENSLAHARHSVSRLARTLSASLSPEGVLPSSNFLEGELDALVTYSPEVLNAYVGSPEGVALAFSPRTDSAGRPLAGTDFSDRTYVREVQRMREPLVSDVFLGRGGIHGPLVVTLAPIRREEHYAGYVLAAVDLPRLRRHAHAQIGDGQRRILVIDARGGLVFDSAEEGAGQVRSIISTPLARALEEVGSKGTGTYEAEQDGLTLVRVSTLQHFGVVEVPPLGWRVVVQQPGTRLQRDVERSYFGLLGTMGLATVSAVLLALAFSRTIVAPVQGVSHAAARLAAGERTARASEAAKDAPRELNQLAETFDRMAWQLSRQLEAIERTSREKDAFLSIASHELKTPLTALKAQVQLLRRKLGSEHTERLDNVSRQVDRVTRLVNQLLDASQLGLEQVPLQRTRMDLSEVVRRVAEALVSASPLHALELEAQPLVGEFDELRMEQVVHNLVSNAIKYSPTGGTIKVWTRRLPNGEAEFVVADRGIGLRVEDEEQLFGRFERGDRRELTGIAGIGVGLYVSREIVRRHGGRISLRPREGGGAVATVRIPADGEPEHDHHDPHPHQEEGRG</sequence>
<evidence type="ECO:0000259" key="14">
    <source>
        <dbReference type="PROSITE" id="PS50885"/>
    </source>
</evidence>
<evidence type="ECO:0000256" key="12">
    <source>
        <dbReference type="SAM" id="Phobius"/>
    </source>
</evidence>
<accession>A0ABT3ZWU5</accession>
<dbReference type="Gene3D" id="3.30.450.20">
    <property type="entry name" value="PAS domain"/>
    <property type="match status" value="1"/>
</dbReference>
<dbReference type="PROSITE" id="PS50885">
    <property type="entry name" value="HAMP"/>
    <property type="match status" value="1"/>
</dbReference>
<evidence type="ECO:0000256" key="2">
    <source>
        <dbReference type="ARBA" id="ARBA00004370"/>
    </source>
</evidence>
<dbReference type="SUPFAM" id="SSF47384">
    <property type="entry name" value="Homodimeric domain of signal transducing histidine kinase"/>
    <property type="match status" value="1"/>
</dbReference>
<feature type="transmembrane region" description="Helical" evidence="12">
    <location>
        <begin position="110"/>
        <end position="131"/>
    </location>
</feature>
<keyword evidence="16" id="KW-1185">Reference proteome</keyword>
<dbReference type="RefSeq" id="WP_267532834.1">
    <property type="nucleotide sequence ID" value="NZ_JAPNKA010000001.1"/>
</dbReference>
<feature type="compositionally biased region" description="Basic and acidic residues" evidence="11">
    <location>
        <begin position="777"/>
        <end position="794"/>
    </location>
</feature>
<evidence type="ECO:0000256" key="11">
    <source>
        <dbReference type="SAM" id="MobiDB-lite"/>
    </source>
</evidence>
<comment type="subcellular location">
    <subcellularLocation>
        <location evidence="2">Membrane</location>
    </subcellularLocation>
</comment>
<dbReference type="PANTHER" id="PTHR45436">
    <property type="entry name" value="SENSOR HISTIDINE KINASE YKOH"/>
    <property type="match status" value="1"/>
</dbReference>
<dbReference type="Gene3D" id="6.10.340.10">
    <property type="match status" value="1"/>
</dbReference>
<comment type="catalytic activity">
    <reaction evidence="1">
        <text>ATP + protein L-histidine = ADP + protein N-phospho-L-histidine.</text>
        <dbReference type="EC" id="2.7.13.3"/>
    </reaction>
</comment>
<evidence type="ECO:0000256" key="6">
    <source>
        <dbReference type="ARBA" id="ARBA00022692"/>
    </source>
</evidence>
<evidence type="ECO:0000256" key="1">
    <source>
        <dbReference type="ARBA" id="ARBA00000085"/>
    </source>
</evidence>
<organism evidence="15 16">
    <name type="scientific">Archangium lansingense</name>
    <dbReference type="NCBI Taxonomy" id="2995310"/>
    <lineage>
        <taxon>Bacteria</taxon>
        <taxon>Pseudomonadati</taxon>
        <taxon>Myxococcota</taxon>
        <taxon>Myxococcia</taxon>
        <taxon>Myxococcales</taxon>
        <taxon>Cystobacterineae</taxon>
        <taxon>Archangiaceae</taxon>
        <taxon>Archangium</taxon>
    </lineage>
</organism>
<dbReference type="CDD" id="cd06225">
    <property type="entry name" value="HAMP"/>
    <property type="match status" value="1"/>
</dbReference>
<evidence type="ECO:0000313" key="15">
    <source>
        <dbReference type="EMBL" id="MCY1073845.1"/>
    </source>
</evidence>